<evidence type="ECO:0000313" key="2">
    <source>
        <dbReference type="EMBL" id="AFS80681.1"/>
    </source>
</evidence>
<dbReference type="HOGENOM" id="CLU_705160_0_0_2"/>
<name>K0B874_9ARCH</name>
<evidence type="ECO:0000313" key="3">
    <source>
        <dbReference type="Proteomes" id="UP000006101"/>
    </source>
</evidence>
<gene>
    <name evidence="2" type="ORF">NKOR_03955</name>
</gene>
<accession>K0B874</accession>
<dbReference type="AlphaFoldDB" id="K0B874"/>
<keyword evidence="3" id="KW-1185">Reference proteome</keyword>
<feature type="region of interest" description="Disordered" evidence="1">
    <location>
        <begin position="274"/>
        <end position="358"/>
    </location>
</feature>
<dbReference type="RefSeq" id="WP_014963068.1">
    <property type="nucleotide sequence ID" value="NC_018655.1"/>
</dbReference>
<proteinExistence type="predicted"/>
<feature type="compositionally biased region" description="Low complexity" evidence="1">
    <location>
        <begin position="336"/>
        <end position="346"/>
    </location>
</feature>
<dbReference type="Proteomes" id="UP000006101">
    <property type="component" value="Chromosome"/>
</dbReference>
<dbReference type="GeneID" id="13724829"/>
<protein>
    <submittedName>
        <fullName evidence="2">Uncharacterized protein</fullName>
    </submittedName>
</protein>
<dbReference type="PATRIC" id="fig|1229908.8.peg.850"/>
<evidence type="ECO:0000256" key="1">
    <source>
        <dbReference type="SAM" id="MobiDB-lite"/>
    </source>
</evidence>
<dbReference type="KEGG" id="nkr:NKOR_03955"/>
<reference evidence="2 3" key="1">
    <citation type="journal article" date="2012" name="J. Bacteriol.">
        <title>Draft Genome Sequence of an Ammonia-Oxidizing Archaeon, "Candidatus Nitrosopumilus koreensis" AR1, from Marine Sediment.</title>
        <authorList>
            <person name="Park S.J."/>
            <person name="Kim J.G."/>
            <person name="Jung M.Y."/>
            <person name="Kim S.J."/>
            <person name="Cha I.T."/>
            <person name="Kwon K."/>
            <person name="Lee J.H."/>
            <person name="Rhee S.K."/>
        </authorList>
    </citation>
    <scope>NUCLEOTIDE SEQUENCE [LARGE SCALE GENOMIC DNA]</scope>
    <source>
        <strain evidence="2 3">AR1</strain>
    </source>
</reference>
<dbReference type="EMBL" id="CP003842">
    <property type="protein sequence ID" value="AFS80681.1"/>
    <property type="molecule type" value="Genomic_DNA"/>
</dbReference>
<dbReference type="STRING" id="1229908.NKOR_03955"/>
<feature type="compositionally biased region" description="Basic and acidic residues" evidence="1">
    <location>
        <begin position="315"/>
        <end position="332"/>
    </location>
</feature>
<sequence>MSALGVILIGIAAIPETYGESHEKIGKKIQNIELQITHLQNLPENINEITLSGNVFQFMQIKDSLLELNKMEDISLFPFKTNIDTLKKEYIKTLETHIDSIREHERESGLLIQEKKLVAKITKQKMNFEINESKQEEVKNKKLKIQDYLDRKGPEEKYQKLINEIAIRNAQQGQNRLDKDLHKEALQEIAKSKEWNLVIPAIERSLNQVHDEKLKEKLVKLKEKMQRMLELRKISAMQEGNEGGFGALLDDPIIKVLVDDILKEMKGYTLEEALGAPLEDSESIVEKSEETQIQPDDGDSPHASEYTRGMPETLGKPDIKVGKPDDPGKPDRTGPSNNEKNTNNSKSDNKKSVKTKSK</sequence>
<organism evidence="2 3">
    <name type="scientific">Candidatus Nitrosopumilus koreensis AR1</name>
    <dbReference type="NCBI Taxonomy" id="1229908"/>
    <lineage>
        <taxon>Archaea</taxon>
        <taxon>Nitrososphaerota</taxon>
        <taxon>Nitrososphaeria</taxon>
        <taxon>Nitrosopumilales</taxon>
        <taxon>Nitrosopumilaceae</taxon>
        <taxon>Nitrosopumilus</taxon>
    </lineage>
</organism>